<name>A0A5S3PET9_9RHOB</name>
<protein>
    <recommendedName>
        <fullName evidence="10">Mitochondrial inner membrane protein</fullName>
    </recommendedName>
</protein>
<keyword evidence="2 7" id="KW-0812">Transmembrane</keyword>
<organism evidence="8 9">
    <name type="scientific">Sulfitobacter sabulilitoris</name>
    <dbReference type="NCBI Taxonomy" id="2562655"/>
    <lineage>
        <taxon>Bacteria</taxon>
        <taxon>Pseudomonadati</taxon>
        <taxon>Pseudomonadota</taxon>
        <taxon>Alphaproteobacteria</taxon>
        <taxon>Rhodobacterales</taxon>
        <taxon>Roseobacteraceae</taxon>
        <taxon>Sulfitobacter</taxon>
    </lineage>
</organism>
<evidence type="ECO:0000256" key="7">
    <source>
        <dbReference type="SAM" id="Phobius"/>
    </source>
</evidence>
<evidence type="ECO:0000313" key="9">
    <source>
        <dbReference type="Proteomes" id="UP000309550"/>
    </source>
</evidence>
<gene>
    <name evidence="8" type="ORF">FDT80_09830</name>
</gene>
<evidence type="ECO:0000256" key="5">
    <source>
        <dbReference type="SAM" id="Coils"/>
    </source>
</evidence>
<evidence type="ECO:0008006" key="10">
    <source>
        <dbReference type="Google" id="ProtNLM"/>
    </source>
</evidence>
<feature type="coiled-coil region" evidence="5">
    <location>
        <begin position="156"/>
        <end position="266"/>
    </location>
</feature>
<evidence type="ECO:0000256" key="4">
    <source>
        <dbReference type="ARBA" id="ARBA00023136"/>
    </source>
</evidence>
<keyword evidence="4 7" id="KW-0472">Membrane</keyword>
<keyword evidence="9" id="KW-1185">Reference proteome</keyword>
<evidence type="ECO:0000256" key="2">
    <source>
        <dbReference type="ARBA" id="ARBA00022692"/>
    </source>
</evidence>
<evidence type="ECO:0000256" key="1">
    <source>
        <dbReference type="ARBA" id="ARBA00004370"/>
    </source>
</evidence>
<dbReference type="OrthoDB" id="7659420at2"/>
<evidence type="ECO:0000256" key="3">
    <source>
        <dbReference type="ARBA" id="ARBA00022989"/>
    </source>
</evidence>
<keyword evidence="3 7" id="KW-1133">Transmembrane helix</keyword>
<dbReference type="GO" id="GO:0016020">
    <property type="term" value="C:membrane"/>
    <property type="evidence" value="ECO:0007669"/>
    <property type="project" value="UniProtKB-SubCell"/>
</dbReference>
<comment type="subcellular location">
    <subcellularLocation>
        <location evidence="1">Membrane</location>
    </subcellularLocation>
</comment>
<proteinExistence type="predicted"/>
<sequence>MTKAQTDPVDDTGKIEATADAPQSQEDTPEPAIADAMPDEAAPKDQADAARNTDDAVSEDKTAPVGEPDAPAEKSEAEDAKAVGGNDAGPWTPKPKDEPASEHPMPVPVAAEQRGGGVLAFLFAGVIVALLGFIAGRSDVIDPYLPAAMQREIPDLSALEAQSQDQAARLAALEQSVADAASTVTPQDDSAIDDLSVTIEALDRAIADASARIDSLEARPVPSVTEGDSDANQALRQELAQLQASVAEQRDEISALVETARAVEDNTEQMAQKTLARAALSRVISAVDSGKPYAPALADLSQTGQVDVPQELAGAADTGVPTLNALVERFPDAARAALAAARTAGEGQDESGLAGFLKQQLGARSVTPREGSDTDAILSRAEPALRDGRLSDALAELDALSDPARAAMSDWLSDAHARQDVQNAAETLAQRLTTN</sequence>
<evidence type="ECO:0000313" key="8">
    <source>
        <dbReference type="EMBL" id="TMM52570.1"/>
    </source>
</evidence>
<comment type="caution">
    <text evidence="8">The sequence shown here is derived from an EMBL/GenBank/DDBJ whole genome shotgun (WGS) entry which is preliminary data.</text>
</comment>
<keyword evidence="5" id="KW-0175">Coiled coil</keyword>
<feature type="compositionally biased region" description="Basic and acidic residues" evidence="6">
    <location>
        <begin position="41"/>
        <end position="62"/>
    </location>
</feature>
<reference evidence="8 9" key="1">
    <citation type="submission" date="2019-05" db="EMBL/GenBank/DDBJ databases">
        <title>Sulfitobacter sabulilitoris sp. nov., isolated from a marine sand.</title>
        <authorList>
            <person name="Yoon J.-H."/>
        </authorList>
    </citation>
    <scope>NUCLEOTIDE SEQUENCE [LARGE SCALE GENOMIC DNA]</scope>
    <source>
        <strain evidence="8 9">HSMS-29</strain>
    </source>
</reference>
<dbReference type="AlphaFoldDB" id="A0A5S3PET9"/>
<accession>A0A5S3PET9</accession>
<dbReference type="InterPro" id="IPR019133">
    <property type="entry name" value="MIC60"/>
</dbReference>
<dbReference type="Pfam" id="PF09731">
    <property type="entry name" value="Mitofilin"/>
    <property type="match status" value="1"/>
</dbReference>
<feature type="compositionally biased region" description="Basic and acidic residues" evidence="6">
    <location>
        <begin position="71"/>
        <end position="81"/>
    </location>
</feature>
<evidence type="ECO:0000256" key="6">
    <source>
        <dbReference type="SAM" id="MobiDB-lite"/>
    </source>
</evidence>
<feature type="transmembrane region" description="Helical" evidence="7">
    <location>
        <begin position="118"/>
        <end position="136"/>
    </location>
</feature>
<dbReference type="Proteomes" id="UP000309550">
    <property type="component" value="Unassembled WGS sequence"/>
</dbReference>
<dbReference type="EMBL" id="VANS01000002">
    <property type="protein sequence ID" value="TMM52570.1"/>
    <property type="molecule type" value="Genomic_DNA"/>
</dbReference>
<feature type="region of interest" description="Disordered" evidence="6">
    <location>
        <begin position="1"/>
        <end position="108"/>
    </location>
</feature>